<organism evidence="1 2">
    <name type="scientific">Pontibacter locisalis</name>
    <dbReference type="NCBI Taxonomy" id="1719035"/>
    <lineage>
        <taxon>Bacteria</taxon>
        <taxon>Pseudomonadati</taxon>
        <taxon>Bacteroidota</taxon>
        <taxon>Cytophagia</taxon>
        <taxon>Cytophagales</taxon>
        <taxon>Hymenobacteraceae</taxon>
        <taxon>Pontibacter</taxon>
    </lineage>
</organism>
<accession>A0ABW5IQ60</accession>
<keyword evidence="2" id="KW-1185">Reference proteome</keyword>
<sequence length="209" mass="24133">MKAKGILQVFFFFILSVALFSCRKDEDVEPIEEYMPLQVGNHWIYHVSDYDSEGNVVGNSSFTRAVVKDTVINGGKWYILNDGNIVQNNRDGYVYFNRFNRAGDQAVILYQNAATGGIGYMYEYPNYKLWLLTTRTYETTPLVTQLGNFPSYVFTIERQYIQPNSPTTNSTWQKDYISPGLGMVRSDRFYAGSADVLFRRYELISYLVQ</sequence>
<dbReference type="RefSeq" id="WP_377510590.1">
    <property type="nucleotide sequence ID" value="NZ_JBHULU010000021.1"/>
</dbReference>
<reference evidence="2" key="1">
    <citation type="journal article" date="2019" name="Int. J. Syst. Evol. Microbiol.">
        <title>The Global Catalogue of Microorganisms (GCM) 10K type strain sequencing project: providing services to taxonomists for standard genome sequencing and annotation.</title>
        <authorList>
            <consortium name="The Broad Institute Genomics Platform"/>
            <consortium name="The Broad Institute Genome Sequencing Center for Infectious Disease"/>
            <person name="Wu L."/>
            <person name="Ma J."/>
        </authorList>
    </citation>
    <scope>NUCLEOTIDE SEQUENCE [LARGE SCALE GENOMIC DNA]</scope>
    <source>
        <strain evidence="2">KCTC 42498</strain>
    </source>
</reference>
<comment type="caution">
    <text evidence="1">The sequence shown here is derived from an EMBL/GenBank/DDBJ whole genome shotgun (WGS) entry which is preliminary data.</text>
</comment>
<proteinExistence type="predicted"/>
<evidence type="ECO:0000313" key="1">
    <source>
        <dbReference type="EMBL" id="MFD2515578.1"/>
    </source>
</evidence>
<dbReference type="EMBL" id="JBHULU010000021">
    <property type="protein sequence ID" value="MFD2515578.1"/>
    <property type="molecule type" value="Genomic_DNA"/>
</dbReference>
<dbReference type="PROSITE" id="PS51257">
    <property type="entry name" value="PROKAR_LIPOPROTEIN"/>
    <property type="match status" value="1"/>
</dbReference>
<dbReference type="Proteomes" id="UP001597544">
    <property type="component" value="Unassembled WGS sequence"/>
</dbReference>
<gene>
    <name evidence="1" type="ORF">ACFSRY_17020</name>
</gene>
<name>A0ABW5IQ60_9BACT</name>
<protein>
    <submittedName>
        <fullName evidence="1">Uncharacterized protein</fullName>
    </submittedName>
</protein>
<evidence type="ECO:0000313" key="2">
    <source>
        <dbReference type="Proteomes" id="UP001597544"/>
    </source>
</evidence>